<evidence type="ECO:0000313" key="2">
    <source>
        <dbReference type="EMBL" id="MEN0642653.1"/>
    </source>
</evidence>
<sequence length="375" mass="42644">MRKKSLAIVSCFLFLSSCSHSSSGEDLGSYSELGNSKYVIGFSNILEPGSEIALYNDQGEQLEDLAFPGFDLLNSVQTTDNIYIAGHRGYQHAKIERSTGNLSVLKHPESVDGYGGAYQMNVSDGYIFYDVNVGSMEESSGKYISYFVFGKENQEEKIVTELEGTVHTAFLLNDYFYVYTESELITGDDDQLTAESFHNFVLVDKETGEVNDTIVLPIEEDMYPTTTLNDMYTMFHEKIVISYSDNVNQSKESQLIAFNWETEEMEVVKTFPQSFRPITIIPYEETLIVICEIGVVKILDREYNEFEEYTLDTDFSRVMDFDVNQDQISFMVYKDSSSGFQGEISTFQIVDGQKLNTVPIKYKKDFEQAELIVID</sequence>
<proteinExistence type="predicted"/>
<keyword evidence="3" id="KW-1185">Reference proteome</keyword>
<feature type="chain" id="PRO_5045885178" description="Lipoprotein" evidence="1">
    <location>
        <begin position="22"/>
        <end position="375"/>
    </location>
</feature>
<accession>A0ABU9VFH4</accession>
<dbReference type="EMBL" id="JBCITK010000001">
    <property type="protein sequence ID" value="MEN0642653.1"/>
    <property type="molecule type" value="Genomic_DNA"/>
</dbReference>
<keyword evidence="1" id="KW-0732">Signal</keyword>
<reference evidence="2 3" key="1">
    <citation type="submission" date="2024-03" db="EMBL/GenBank/DDBJ databases">
        <title>Bacilli Hybrid Assemblies.</title>
        <authorList>
            <person name="Kovac J."/>
        </authorList>
    </citation>
    <scope>NUCLEOTIDE SEQUENCE [LARGE SCALE GENOMIC DNA]</scope>
    <source>
        <strain evidence="2 3">FSL R7-0666</strain>
    </source>
</reference>
<evidence type="ECO:0000256" key="1">
    <source>
        <dbReference type="SAM" id="SignalP"/>
    </source>
</evidence>
<protein>
    <recommendedName>
        <fullName evidence="4">Lipoprotein</fullName>
    </recommendedName>
</protein>
<evidence type="ECO:0008006" key="4">
    <source>
        <dbReference type="Google" id="ProtNLM"/>
    </source>
</evidence>
<dbReference type="PROSITE" id="PS51257">
    <property type="entry name" value="PROKAR_LIPOPROTEIN"/>
    <property type="match status" value="1"/>
</dbReference>
<dbReference type="RefSeq" id="WP_343129736.1">
    <property type="nucleotide sequence ID" value="NZ_JBCITK010000001.1"/>
</dbReference>
<name>A0ABU9VFH4_9BACI</name>
<dbReference type="Proteomes" id="UP001418796">
    <property type="component" value="Unassembled WGS sequence"/>
</dbReference>
<evidence type="ECO:0000313" key="3">
    <source>
        <dbReference type="Proteomes" id="UP001418796"/>
    </source>
</evidence>
<feature type="signal peptide" evidence="1">
    <location>
        <begin position="1"/>
        <end position="21"/>
    </location>
</feature>
<organism evidence="2 3">
    <name type="scientific">Alkalicoccobacillus gibsonii</name>
    <dbReference type="NCBI Taxonomy" id="79881"/>
    <lineage>
        <taxon>Bacteria</taxon>
        <taxon>Bacillati</taxon>
        <taxon>Bacillota</taxon>
        <taxon>Bacilli</taxon>
        <taxon>Bacillales</taxon>
        <taxon>Bacillaceae</taxon>
        <taxon>Alkalicoccobacillus</taxon>
    </lineage>
</organism>
<comment type="caution">
    <text evidence="2">The sequence shown here is derived from an EMBL/GenBank/DDBJ whole genome shotgun (WGS) entry which is preliminary data.</text>
</comment>
<gene>
    <name evidence="2" type="ORF">MKY91_05705</name>
</gene>